<dbReference type="PANTHER" id="PTHR43065">
    <property type="entry name" value="SENSOR HISTIDINE KINASE"/>
    <property type="match status" value="1"/>
</dbReference>
<keyword evidence="11" id="KW-0067">ATP-binding</keyword>
<keyword evidence="8 17" id="KW-0812">Transmembrane</keyword>
<dbReference type="InterPro" id="IPR003661">
    <property type="entry name" value="HisK_dim/P_dom"/>
</dbReference>
<keyword evidence="5" id="KW-0997">Cell inner membrane</keyword>
<sequence>MASNSPGARRAPFPFLPTGAGRTRLGPALAVLALVALAAWGAYALALRIGLDRLGEAADHRLDMEVGRIEAELARFDYLPALLETSPQVQQLLASPFDPALRAQASHYLHALNAIAGAETLYVLEPGGVAAAASDDGQLGTPAGQNLSYRPYLREALAGGRGRFYGIGVTSRVPGYYLAYALPRGGGPVRGVATVKIDLRPAALAWRQLPGEMLLLDEHQVAILASREDWKYRPIAPLPEAERAEATTSRRYGDARLTPLAWRMAGDGPLEPGPVREVRLDGRTYAATVHRLDAGRWRLVLLSDEGPVRAVAAAAAAGAALAAAALLLGLLVLRQRRRLVRQQLASRAALQAANDSLERRVQERTAELRAAQAELVHAGQLAVLGQMSAGMVHELNQPLAALHTLSDNAVLLLERGRSEDARANLSRIAQLVHRLGRLTAQLKVFAHKRTEPPVPVLLERALREAALLHAPRLRELGVDLRTDGLPATLAVMAEETRLVQVLANLVGNAADALAEVPAGTRWIAVTAQCGEPVRMDAAAEGARPSTASVGLRQESDRDSATVLCRIVVANSGPPIAPEAQARLFEPFFTTKPAGRGLGLGLMMSAHIIQAFGGSLRLARPDEMPDGAGAAFVIELPADVATDAPAPAPREQP</sequence>
<feature type="transmembrane region" description="Helical" evidence="17">
    <location>
        <begin position="310"/>
        <end position="333"/>
    </location>
</feature>
<dbReference type="InterPro" id="IPR036097">
    <property type="entry name" value="HisK_dim/P_sf"/>
</dbReference>
<dbReference type="InterPro" id="IPR017055">
    <property type="entry name" value="Sig_transdc_His_kinase_DctB"/>
</dbReference>
<dbReference type="PANTHER" id="PTHR43065:SF46">
    <property type="entry name" value="C4-DICARBOXYLATE TRANSPORT SENSOR PROTEIN DCTB"/>
    <property type="match status" value="1"/>
</dbReference>
<keyword evidence="12 17" id="KW-1133">Transmembrane helix</keyword>
<dbReference type="PRINTS" id="PR00344">
    <property type="entry name" value="BCTRLSENSOR"/>
</dbReference>
<evidence type="ECO:0000256" key="1">
    <source>
        <dbReference type="ARBA" id="ARBA00000085"/>
    </source>
</evidence>
<evidence type="ECO:0000259" key="18">
    <source>
        <dbReference type="PROSITE" id="PS50109"/>
    </source>
</evidence>
<evidence type="ECO:0000256" key="4">
    <source>
        <dbReference type="ARBA" id="ARBA00022475"/>
    </source>
</evidence>
<reference evidence="19 20" key="1">
    <citation type="submission" date="2018-07" db="EMBL/GenBank/DDBJ databases">
        <title>Genomic Encyclopedia of Type Strains, Phase IV (KMG-IV): sequencing the most valuable type-strain genomes for metagenomic binning, comparative biology and taxonomic classification.</title>
        <authorList>
            <person name="Goeker M."/>
        </authorList>
    </citation>
    <scope>NUCLEOTIDE SEQUENCE [LARGE SCALE GENOMIC DNA]</scope>
    <source>
        <strain evidence="19 20">DSM 21352</strain>
    </source>
</reference>
<keyword evidence="13" id="KW-0902">Two-component regulatory system</keyword>
<dbReference type="GO" id="GO:0005886">
    <property type="term" value="C:plasma membrane"/>
    <property type="evidence" value="ECO:0007669"/>
    <property type="project" value="UniProtKB-SubCell"/>
</dbReference>
<dbReference type="CDD" id="cd00082">
    <property type="entry name" value="HisKA"/>
    <property type="match status" value="1"/>
</dbReference>
<dbReference type="SMART" id="SM00388">
    <property type="entry name" value="HisKA"/>
    <property type="match status" value="1"/>
</dbReference>
<evidence type="ECO:0000256" key="8">
    <source>
        <dbReference type="ARBA" id="ARBA00022692"/>
    </source>
</evidence>
<evidence type="ECO:0000256" key="9">
    <source>
        <dbReference type="ARBA" id="ARBA00022741"/>
    </source>
</evidence>
<evidence type="ECO:0000256" key="14">
    <source>
        <dbReference type="ARBA" id="ARBA00023136"/>
    </source>
</evidence>
<dbReference type="PROSITE" id="PS50109">
    <property type="entry name" value="HIS_KIN"/>
    <property type="match status" value="1"/>
</dbReference>
<accession>A0A370FN98</accession>
<dbReference type="SMART" id="SM00387">
    <property type="entry name" value="HATPase_c"/>
    <property type="match status" value="1"/>
</dbReference>
<evidence type="ECO:0000256" key="15">
    <source>
        <dbReference type="ARBA" id="ARBA00073143"/>
    </source>
</evidence>
<dbReference type="GO" id="GO:0000155">
    <property type="term" value="F:phosphorelay sensor kinase activity"/>
    <property type="evidence" value="ECO:0007669"/>
    <property type="project" value="InterPro"/>
</dbReference>
<dbReference type="Gene3D" id="3.30.450.20">
    <property type="entry name" value="PAS domain"/>
    <property type="match status" value="2"/>
</dbReference>
<evidence type="ECO:0000256" key="17">
    <source>
        <dbReference type="SAM" id="Phobius"/>
    </source>
</evidence>
<comment type="caution">
    <text evidence="19">The sequence shown here is derived from an EMBL/GenBank/DDBJ whole genome shotgun (WGS) entry which is preliminary data.</text>
</comment>
<dbReference type="SUPFAM" id="SSF103190">
    <property type="entry name" value="Sensory domain-like"/>
    <property type="match status" value="1"/>
</dbReference>
<dbReference type="InterPro" id="IPR029151">
    <property type="entry name" value="Sensor-like_sf"/>
</dbReference>
<keyword evidence="16" id="KW-0175">Coiled coil</keyword>
<evidence type="ECO:0000256" key="6">
    <source>
        <dbReference type="ARBA" id="ARBA00022553"/>
    </source>
</evidence>
<dbReference type="Proteomes" id="UP000255265">
    <property type="component" value="Unassembled WGS sequence"/>
</dbReference>
<evidence type="ECO:0000313" key="19">
    <source>
        <dbReference type="EMBL" id="RDI29206.1"/>
    </source>
</evidence>
<dbReference type="SUPFAM" id="SSF47384">
    <property type="entry name" value="Homodimeric domain of signal transducing histidine kinase"/>
    <property type="match status" value="1"/>
</dbReference>
<dbReference type="OrthoDB" id="9772100at2"/>
<dbReference type="Gene3D" id="3.30.565.10">
    <property type="entry name" value="Histidine kinase-like ATPase, C-terminal domain"/>
    <property type="match status" value="1"/>
</dbReference>
<keyword evidence="7" id="KW-0808">Transferase</keyword>
<dbReference type="Gene3D" id="1.10.287.130">
    <property type="match status" value="1"/>
</dbReference>
<proteinExistence type="predicted"/>
<dbReference type="Pfam" id="PF00512">
    <property type="entry name" value="HisKA"/>
    <property type="match status" value="1"/>
</dbReference>
<name>A0A370FN98_9BURK</name>
<comment type="catalytic activity">
    <reaction evidence="1">
        <text>ATP + protein L-histidine = ADP + protein N-phospho-L-histidine.</text>
        <dbReference type="EC" id="2.7.13.3"/>
    </reaction>
</comment>
<protein>
    <recommendedName>
        <fullName evidence="15">C4-dicarboxylate transport sensor protein DctB</fullName>
        <ecNumber evidence="3">2.7.13.3</ecNumber>
    </recommendedName>
</protein>
<dbReference type="InterPro" id="IPR036890">
    <property type="entry name" value="HATPase_C_sf"/>
</dbReference>
<feature type="domain" description="Histidine kinase" evidence="18">
    <location>
        <begin position="390"/>
        <end position="639"/>
    </location>
</feature>
<comment type="subcellular location">
    <subcellularLocation>
        <location evidence="2">Cell inner membrane</location>
        <topology evidence="2">Multi-pass membrane protein</topology>
    </subcellularLocation>
</comment>
<keyword evidence="20" id="KW-1185">Reference proteome</keyword>
<feature type="coiled-coil region" evidence="16">
    <location>
        <begin position="340"/>
        <end position="374"/>
    </location>
</feature>
<evidence type="ECO:0000313" key="20">
    <source>
        <dbReference type="Proteomes" id="UP000255265"/>
    </source>
</evidence>
<dbReference type="PIRSF" id="PIRSF036431">
    <property type="entry name" value="STHK_DctB"/>
    <property type="match status" value="1"/>
</dbReference>
<evidence type="ECO:0000256" key="7">
    <source>
        <dbReference type="ARBA" id="ARBA00022679"/>
    </source>
</evidence>
<evidence type="ECO:0000256" key="13">
    <source>
        <dbReference type="ARBA" id="ARBA00023012"/>
    </source>
</evidence>
<dbReference type="EC" id="2.7.13.3" evidence="3"/>
<evidence type="ECO:0000256" key="2">
    <source>
        <dbReference type="ARBA" id="ARBA00004429"/>
    </source>
</evidence>
<dbReference type="GO" id="GO:0005524">
    <property type="term" value="F:ATP binding"/>
    <property type="evidence" value="ECO:0007669"/>
    <property type="project" value="UniProtKB-KW"/>
</dbReference>
<dbReference type="SUPFAM" id="SSF55874">
    <property type="entry name" value="ATPase domain of HSP90 chaperone/DNA topoisomerase II/histidine kinase"/>
    <property type="match status" value="1"/>
</dbReference>
<evidence type="ECO:0000256" key="11">
    <source>
        <dbReference type="ARBA" id="ARBA00022840"/>
    </source>
</evidence>
<evidence type="ECO:0000256" key="3">
    <source>
        <dbReference type="ARBA" id="ARBA00012438"/>
    </source>
</evidence>
<keyword evidence="6" id="KW-0597">Phosphoprotein</keyword>
<dbReference type="InterPro" id="IPR005467">
    <property type="entry name" value="His_kinase_dom"/>
</dbReference>
<gene>
    <name evidence="19" type="ORF">DFR41_101962</name>
</gene>
<evidence type="ECO:0000256" key="16">
    <source>
        <dbReference type="SAM" id="Coils"/>
    </source>
</evidence>
<dbReference type="InterPro" id="IPR003594">
    <property type="entry name" value="HATPase_dom"/>
</dbReference>
<dbReference type="FunFam" id="1.10.287.130:FF:000049">
    <property type="entry name" value="C4-dicarboxylate transport sensor protein DctB"/>
    <property type="match status" value="1"/>
</dbReference>
<evidence type="ECO:0000256" key="12">
    <source>
        <dbReference type="ARBA" id="ARBA00022989"/>
    </source>
</evidence>
<evidence type="ECO:0000256" key="10">
    <source>
        <dbReference type="ARBA" id="ARBA00022777"/>
    </source>
</evidence>
<keyword evidence="10 19" id="KW-0418">Kinase</keyword>
<organism evidence="19 20">
    <name type="scientific">Pseudacidovorax intermedius</name>
    <dbReference type="NCBI Taxonomy" id="433924"/>
    <lineage>
        <taxon>Bacteria</taxon>
        <taxon>Pseudomonadati</taxon>
        <taxon>Pseudomonadota</taxon>
        <taxon>Betaproteobacteria</taxon>
        <taxon>Burkholderiales</taxon>
        <taxon>Comamonadaceae</taxon>
        <taxon>Pseudacidovorax</taxon>
    </lineage>
</organism>
<dbReference type="EMBL" id="QQAV01000001">
    <property type="protein sequence ID" value="RDI29206.1"/>
    <property type="molecule type" value="Genomic_DNA"/>
</dbReference>
<keyword evidence="9" id="KW-0547">Nucleotide-binding</keyword>
<dbReference type="InterPro" id="IPR004358">
    <property type="entry name" value="Sig_transdc_His_kin-like_C"/>
</dbReference>
<keyword evidence="4" id="KW-1003">Cell membrane</keyword>
<dbReference type="AlphaFoldDB" id="A0A370FN98"/>
<evidence type="ECO:0000256" key="5">
    <source>
        <dbReference type="ARBA" id="ARBA00022519"/>
    </source>
</evidence>
<keyword evidence="14 17" id="KW-0472">Membrane</keyword>
<dbReference type="Pfam" id="PF02518">
    <property type="entry name" value="HATPase_c"/>
    <property type="match status" value="1"/>
</dbReference>
<dbReference type="RefSeq" id="WP_147284318.1">
    <property type="nucleotide sequence ID" value="NZ_QQAV01000001.1"/>
</dbReference>